<accession>A0ABD3IKU2</accession>
<feature type="region of interest" description="Disordered" evidence="1">
    <location>
        <begin position="179"/>
        <end position="204"/>
    </location>
</feature>
<reference evidence="3 4" key="1">
    <citation type="submission" date="2024-11" db="EMBL/GenBank/DDBJ databases">
        <title>Chromosome-level genome assembly of Eucalyptus globulus Labill. provides insights into its genome evolution.</title>
        <authorList>
            <person name="Li X."/>
        </authorList>
    </citation>
    <scope>NUCLEOTIDE SEQUENCE [LARGE SCALE GENOMIC DNA]</scope>
    <source>
        <strain evidence="3">CL2024</strain>
        <tissue evidence="3">Fresh tender leaves</tissue>
    </source>
</reference>
<name>A0ABD3IKU2_EUCGL</name>
<feature type="compositionally biased region" description="Basic and acidic residues" evidence="1">
    <location>
        <begin position="191"/>
        <end position="204"/>
    </location>
</feature>
<dbReference type="PRINTS" id="PR00313">
    <property type="entry name" value="CABNDNGRPT"/>
</dbReference>
<comment type="caution">
    <text evidence="3">The sequence shown here is derived from an EMBL/GenBank/DDBJ whole genome shotgun (WGS) entry which is preliminary data.</text>
</comment>
<dbReference type="PANTHER" id="PTHR32246">
    <property type="entry name" value="INGRESSION PROTEIN FIC1"/>
    <property type="match status" value="1"/>
</dbReference>
<dbReference type="Proteomes" id="UP001634007">
    <property type="component" value="Unassembled WGS sequence"/>
</dbReference>
<gene>
    <name evidence="3" type="ORF">ACJRO7_006190</name>
</gene>
<dbReference type="SMART" id="SM00239">
    <property type="entry name" value="C2"/>
    <property type="match status" value="1"/>
</dbReference>
<feature type="compositionally biased region" description="Low complexity" evidence="1">
    <location>
        <begin position="377"/>
        <end position="392"/>
    </location>
</feature>
<feature type="compositionally biased region" description="Acidic residues" evidence="1">
    <location>
        <begin position="347"/>
        <end position="375"/>
    </location>
</feature>
<feature type="domain" description="C2" evidence="2">
    <location>
        <begin position="1"/>
        <end position="116"/>
    </location>
</feature>
<proteinExistence type="predicted"/>
<dbReference type="InterPro" id="IPR000008">
    <property type="entry name" value="C2_dom"/>
</dbReference>
<dbReference type="InterPro" id="IPR035892">
    <property type="entry name" value="C2_domain_sf"/>
</dbReference>
<dbReference type="EMBL" id="JBJKBG010000011">
    <property type="protein sequence ID" value="KAL3714207.1"/>
    <property type="molecule type" value="Genomic_DNA"/>
</dbReference>
<evidence type="ECO:0000313" key="4">
    <source>
        <dbReference type="Proteomes" id="UP001634007"/>
    </source>
</evidence>
<feature type="compositionally biased region" description="Acidic residues" evidence="1">
    <location>
        <begin position="433"/>
        <end position="443"/>
    </location>
</feature>
<feature type="compositionally biased region" description="Low complexity" evidence="1">
    <location>
        <begin position="400"/>
        <end position="432"/>
    </location>
</feature>
<keyword evidence="4" id="KW-1185">Reference proteome</keyword>
<protein>
    <recommendedName>
        <fullName evidence="2">C2 domain-containing protein</fullName>
    </recommendedName>
</protein>
<evidence type="ECO:0000313" key="3">
    <source>
        <dbReference type="EMBL" id="KAL3714207.1"/>
    </source>
</evidence>
<sequence length="593" mass="63993">MASSRYQVEVTLIGAKDLKNVDSRHGPLRPYAVVWADPNQKRPTRVDPEGDSFPVWDQTLPIPLPPGAAVDDVMLHVHIVHASSEDGTRPLIGSAQLRLRDVLDDDNGYGGAKRWSLQLKRPSGRPHGKVDIKVAVRETRYRAPPTAYGVPPPQASREYAATPAYGSAYTAPPAYRSAYSKPYASPQQPQSERRDPYYPKAPPEVDIKVAVRETRYRPPPTAYGVPRPQASREYAATPAYGSAYTAPPAYRSAYSKPYTSPQQPQYERRDPYYPKAPPAGYPSYGGTSYDQAPPSYGQVGKKKKSKFGGMGTGLAVGGLAGVLGGLALAEVAEYVENKITNHAAEKAEDDLAYQDDGDGDYYQDDGDDYQEDGGDGNDYQYDGNNDGQDYQDSGGGGDGNDYQYGGDYGQDYGDGNDNQNHGGNGDDGQVYGDGDDYQDDSGDGNDYQNHGGNGDDAQVYGDGDDYQDNGGYGNDYQNHGGNGDDGQVYGDGEDYQDGGHGNDYQNHGGNGDDGQVYGDGEDYQDGGHGNDYQNHGGNGDDGQVYGIGDDYQDNDGHGHGNGNDYQYDGDDGQDYGDGDGDGEDSQDDRDDYY</sequence>
<dbReference type="CDD" id="cd04051">
    <property type="entry name" value="C2_SRC2_like"/>
    <property type="match status" value="1"/>
</dbReference>
<dbReference type="SUPFAM" id="SSF49562">
    <property type="entry name" value="C2 domain (Calcium/lipid-binding domain, CaLB)"/>
    <property type="match status" value="1"/>
</dbReference>
<dbReference type="InterPro" id="IPR044750">
    <property type="entry name" value="C2_SRC2/BAP"/>
</dbReference>
<dbReference type="AlphaFoldDB" id="A0ABD3IKU2"/>
<dbReference type="PANTHER" id="PTHR32246:SF20">
    <property type="entry name" value="CALCIUM-DEPENDENT LIPID-BINDING (CALB DOMAIN) FAMILY PROTEIN"/>
    <property type="match status" value="1"/>
</dbReference>
<dbReference type="Pfam" id="PF00168">
    <property type="entry name" value="C2"/>
    <property type="match status" value="1"/>
</dbReference>
<feature type="region of interest" description="Disordered" evidence="1">
    <location>
        <begin position="341"/>
        <end position="593"/>
    </location>
</feature>
<evidence type="ECO:0000256" key="1">
    <source>
        <dbReference type="SAM" id="MobiDB-lite"/>
    </source>
</evidence>
<evidence type="ECO:0000259" key="2">
    <source>
        <dbReference type="PROSITE" id="PS50004"/>
    </source>
</evidence>
<feature type="region of interest" description="Disordered" evidence="1">
    <location>
        <begin position="254"/>
        <end position="305"/>
    </location>
</feature>
<organism evidence="3 4">
    <name type="scientific">Eucalyptus globulus</name>
    <name type="common">Tasmanian blue gum</name>
    <dbReference type="NCBI Taxonomy" id="34317"/>
    <lineage>
        <taxon>Eukaryota</taxon>
        <taxon>Viridiplantae</taxon>
        <taxon>Streptophyta</taxon>
        <taxon>Embryophyta</taxon>
        <taxon>Tracheophyta</taxon>
        <taxon>Spermatophyta</taxon>
        <taxon>Magnoliopsida</taxon>
        <taxon>eudicotyledons</taxon>
        <taxon>Gunneridae</taxon>
        <taxon>Pentapetalae</taxon>
        <taxon>rosids</taxon>
        <taxon>malvids</taxon>
        <taxon>Myrtales</taxon>
        <taxon>Myrtaceae</taxon>
        <taxon>Myrtoideae</taxon>
        <taxon>Eucalypteae</taxon>
        <taxon>Eucalyptus</taxon>
    </lineage>
</organism>
<dbReference type="PROSITE" id="PS50004">
    <property type="entry name" value="C2"/>
    <property type="match status" value="1"/>
</dbReference>
<feature type="compositionally biased region" description="Low complexity" evidence="1">
    <location>
        <begin position="444"/>
        <end position="461"/>
    </location>
</feature>
<dbReference type="Gene3D" id="2.60.40.150">
    <property type="entry name" value="C2 domain"/>
    <property type="match status" value="1"/>
</dbReference>
<feature type="compositionally biased region" description="Acidic residues" evidence="1">
    <location>
        <begin position="567"/>
        <end position="593"/>
    </location>
</feature>